<dbReference type="EMBL" id="JAANOU010000001">
    <property type="protein sequence ID" value="NIH79619.1"/>
    <property type="molecule type" value="Genomic_DNA"/>
</dbReference>
<dbReference type="EC" id="6.3.5.7" evidence="2"/>
<proteinExistence type="predicted"/>
<keyword evidence="2" id="KW-0436">Ligase</keyword>
<dbReference type="PANTHER" id="PTHR11895">
    <property type="entry name" value="TRANSAMIDASE"/>
    <property type="match status" value="1"/>
</dbReference>
<feature type="domain" description="Amidase" evidence="1">
    <location>
        <begin position="39"/>
        <end position="256"/>
    </location>
</feature>
<dbReference type="PANTHER" id="PTHR11895:SF176">
    <property type="entry name" value="AMIDASE AMID-RELATED"/>
    <property type="match status" value="1"/>
</dbReference>
<evidence type="ECO:0000259" key="1">
    <source>
        <dbReference type="Pfam" id="PF01425"/>
    </source>
</evidence>
<dbReference type="InterPro" id="IPR000120">
    <property type="entry name" value="Amidase"/>
</dbReference>
<dbReference type="InterPro" id="IPR020556">
    <property type="entry name" value="Amidase_CS"/>
</dbReference>
<dbReference type="Proteomes" id="UP000754495">
    <property type="component" value="Unassembled WGS sequence"/>
</dbReference>
<name>A0ABX0SVE6_9PSEU</name>
<dbReference type="GO" id="GO:0050566">
    <property type="term" value="F:asparaginyl-tRNA synthase (glutamine-hydrolyzing) activity"/>
    <property type="evidence" value="ECO:0007669"/>
    <property type="project" value="UniProtKB-EC"/>
</dbReference>
<dbReference type="InterPro" id="IPR023631">
    <property type="entry name" value="Amidase_dom"/>
</dbReference>
<accession>A0ABX0SVE6</accession>
<dbReference type="GO" id="GO:0050567">
    <property type="term" value="F:glutaminyl-tRNA synthase (glutamine-hydrolyzing) activity"/>
    <property type="evidence" value="ECO:0007669"/>
    <property type="project" value="UniProtKB-EC"/>
</dbReference>
<gene>
    <name evidence="2" type="ORF">FHX46_002149</name>
</gene>
<evidence type="ECO:0000313" key="2">
    <source>
        <dbReference type="EMBL" id="NIH79619.1"/>
    </source>
</evidence>
<dbReference type="SUPFAM" id="SSF75304">
    <property type="entry name" value="Amidase signature (AS) enzymes"/>
    <property type="match status" value="1"/>
</dbReference>
<dbReference type="RefSeq" id="WP_167112925.1">
    <property type="nucleotide sequence ID" value="NZ_JAANOU010000001.1"/>
</dbReference>
<feature type="domain" description="Amidase" evidence="1">
    <location>
        <begin position="287"/>
        <end position="438"/>
    </location>
</feature>
<sequence>MSSSLPTRTAPPAGAGWFAHRSVAGLAADLRAGRLTACDLVAAALAEIERWDPVVNAFVTVDEAGARRAAEQADRELADGVDRGPLHGIPIAVKDLIDVRGLPTTAGSRHFAGAVAADDADCVRRLRAAGAIVLGKTATHEIALGPTGDRAAGGPTRNPHLPSHMAGGSSSGSAAAVAAGMVPLALGTDTGGSVRVPAALCGVVGLKPTHGALSLHGVLPLAPSLDTVGPLARTAADCRLLWTVLSGTRPVSGTTPLAWMAPEQIHPTLPEVTAVVRAGLGDLTEVTEVAEVTVPGVAELREAYPVLQGSEAFAVHAERFAAAPELFGEEVRERLRAGSEVRGWEYVRARELRDRVRADVLGLLRRHGFLALPTVPLPAPPVDARTSAVGDVRAALLSLASPWSVLGLPALSVPAGLAGELPVGLQLVGPPGSEHRLLAIAEQL</sequence>
<organism evidence="2 3">
    <name type="scientific">Amycolatopsis viridis</name>
    <dbReference type="NCBI Taxonomy" id="185678"/>
    <lineage>
        <taxon>Bacteria</taxon>
        <taxon>Bacillati</taxon>
        <taxon>Actinomycetota</taxon>
        <taxon>Actinomycetes</taxon>
        <taxon>Pseudonocardiales</taxon>
        <taxon>Pseudonocardiaceae</taxon>
        <taxon>Amycolatopsis</taxon>
    </lineage>
</organism>
<keyword evidence="3" id="KW-1185">Reference proteome</keyword>
<reference evidence="2 3" key="1">
    <citation type="submission" date="2020-03" db="EMBL/GenBank/DDBJ databases">
        <title>Sequencing the genomes of 1000 actinobacteria strains.</title>
        <authorList>
            <person name="Klenk H.-P."/>
        </authorList>
    </citation>
    <scope>NUCLEOTIDE SEQUENCE [LARGE SCALE GENOMIC DNA]</scope>
    <source>
        <strain evidence="2 3">DSM 45668</strain>
    </source>
</reference>
<dbReference type="EC" id="6.3.5.6" evidence="2"/>
<protein>
    <submittedName>
        <fullName evidence="2">Aspartyl-tRNA(Asn)/glutamyl-tRNA(Gln) amidotransferase subunit A</fullName>
        <ecNumber evidence="2">6.3.5.6</ecNumber>
        <ecNumber evidence="2">6.3.5.7</ecNumber>
    </submittedName>
</protein>
<dbReference type="InterPro" id="IPR036928">
    <property type="entry name" value="AS_sf"/>
</dbReference>
<dbReference type="Pfam" id="PF01425">
    <property type="entry name" value="Amidase"/>
    <property type="match status" value="2"/>
</dbReference>
<evidence type="ECO:0000313" key="3">
    <source>
        <dbReference type="Proteomes" id="UP000754495"/>
    </source>
</evidence>
<dbReference type="Gene3D" id="3.90.1300.10">
    <property type="entry name" value="Amidase signature (AS) domain"/>
    <property type="match status" value="1"/>
</dbReference>
<comment type="caution">
    <text evidence="2">The sequence shown here is derived from an EMBL/GenBank/DDBJ whole genome shotgun (WGS) entry which is preliminary data.</text>
</comment>
<dbReference type="PROSITE" id="PS00571">
    <property type="entry name" value="AMIDASES"/>
    <property type="match status" value="1"/>
</dbReference>